<dbReference type="RefSeq" id="XP_018163992.1">
    <property type="nucleotide sequence ID" value="XM_018295630.1"/>
</dbReference>
<organism evidence="1 2">
    <name type="scientific">Colletotrichum higginsianum (strain IMI 349063)</name>
    <name type="common">Crucifer anthracnose fungus</name>
    <dbReference type="NCBI Taxonomy" id="759273"/>
    <lineage>
        <taxon>Eukaryota</taxon>
        <taxon>Fungi</taxon>
        <taxon>Dikarya</taxon>
        <taxon>Ascomycota</taxon>
        <taxon>Pezizomycotina</taxon>
        <taxon>Sordariomycetes</taxon>
        <taxon>Hypocreomycetidae</taxon>
        <taxon>Glomerellales</taxon>
        <taxon>Glomerellaceae</taxon>
        <taxon>Colletotrichum</taxon>
        <taxon>Colletotrichum destructivum species complex</taxon>
    </lineage>
</organism>
<comment type="caution">
    <text evidence="1">The sequence shown here is derived from an EMBL/GenBank/DDBJ whole genome shotgun (WGS) entry which is preliminary data.</text>
</comment>
<evidence type="ECO:0000313" key="1">
    <source>
        <dbReference type="EMBL" id="OBR15475.1"/>
    </source>
</evidence>
<proteinExistence type="predicted"/>
<protein>
    <submittedName>
        <fullName evidence="1">3-oxoacyl-(Acyl-carrier-protein) reductase</fullName>
    </submittedName>
</protein>
<dbReference type="AlphaFoldDB" id="A0A1B7YTU8"/>
<reference evidence="2" key="1">
    <citation type="journal article" date="2017" name="BMC Genomics">
        <title>Gapless genome assembly of Colletotrichum higginsianum reveals chromosome structure and association of transposable elements with secondary metabolite gene clusters.</title>
        <authorList>
            <person name="Dallery J.-F."/>
            <person name="Lapalu N."/>
            <person name="Zampounis A."/>
            <person name="Pigne S."/>
            <person name="Luyten I."/>
            <person name="Amselem J."/>
            <person name="Wittenberg A.H.J."/>
            <person name="Zhou S."/>
            <person name="de Queiroz M.V."/>
            <person name="Robin G.P."/>
            <person name="Auger A."/>
            <person name="Hainaut M."/>
            <person name="Henrissat B."/>
            <person name="Kim K.-T."/>
            <person name="Lee Y.-H."/>
            <person name="Lespinet O."/>
            <person name="Schwartz D.C."/>
            <person name="Thon M.R."/>
            <person name="O'Connell R.J."/>
        </authorList>
    </citation>
    <scope>NUCLEOTIDE SEQUENCE [LARGE SCALE GENOMIC DNA]</scope>
    <source>
        <strain evidence="2">IMI 349063</strain>
    </source>
</reference>
<evidence type="ECO:0000313" key="2">
    <source>
        <dbReference type="Proteomes" id="UP000092177"/>
    </source>
</evidence>
<sequence>MDLAADFSPYRADGKLHGFVCVVTGAAQPVGQAIIEELAGMAPTIACDCKEYTQGTNSTWCRFYIR</sequence>
<dbReference type="VEuPathDB" id="FungiDB:CH63R_00655"/>
<dbReference type="Proteomes" id="UP000092177">
    <property type="component" value="Chromosome 1"/>
</dbReference>
<gene>
    <name evidence="1" type="ORF">CH63R_00655</name>
</gene>
<dbReference type="EMBL" id="LTAN01000001">
    <property type="protein sequence ID" value="OBR15475.1"/>
    <property type="molecule type" value="Genomic_DNA"/>
</dbReference>
<name>A0A1B7YTU8_COLHI</name>
<dbReference type="GeneID" id="28859737"/>
<accession>A0A1B7YTU8</accession>
<keyword evidence="2" id="KW-1185">Reference proteome</keyword>
<dbReference type="KEGG" id="chig:CH63R_00655"/>